<dbReference type="GO" id="GO:0005524">
    <property type="term" value="F:ATP binding"/>
    <property type="evidence" value="ECO:0007669"/>
    <property type="project" value="InterPro"/>
</dbReference>
<dbReference type="EMBL" id="NPDY01000001">
    <property type="protein sequence ID" value="PJZ71279.1"/>
    <property type="molecule type" value="Genomic_DNA"/>
</dbReference>
<protein>
    <recommendedName>
        <fullName evidence="2">ATP-dependent DNA ligase family profile domain-containing protein</fullName>
    </recommendedName>
</protein>
<dbReference type="OrthoDB" id="9767858at2"/>
<dbReference type="InterPro" id="IPR012310">
    <property type="entry name" value="DNA_ligase_ATP-dep_cent"/>
</dbReference>
<dbReference type="GO" id="GO:0006310">
    <property type="term" value="P:DNA recombination"/>
    <property type="evidence" value="ECO:0007669"/>
    <property type="project" value="InterPro"/>
</dbReference>
<dbReference type="InterPro" id="IPR012340">
    <property type="entry name" value="NA-bd_OB-fold"/>
</dbReference>
<dbReference type="SUPFAM" id="SSF56091">
    <property type="entry name" value="DNA ligase/mRNA capping enzyme, catalytic domain"/>
    <property type="match status" value="1"/>
</dbReference>
<dbReference type="Gene3D" id="3.30.470.30">
    <property type="entry name" value="DNA ligase/mRNA capping enzyme"/>
    <property type="match status" value="1"/>
</dbReference>
<keyword evidence="5" id="KW-1185">Reference proteome</keyword>
<accession>A0A2M9ZSB4</accession>
<evidence type="ECO:0000313" key="6">
    <source>
        <dbReference type="Proteomes" id="UP000231990"/>
    </source>
</evidence>
<sequence length="531" mass="61584">MQDSFRRGRTLKQLSILFKNLESARTDSEKKKLLTTYLSKLSESDSAIAICLFLKKRKYPKLAISKLTKWLGEYYKIPIWLIEKSFEEVGNRTETISLLLKIGKNDYDKNLSETFSMLDGIVSIPFEAQLRDSLLQFLESVNSDQKLILLKFLTHSLDWHITEAMICESLSQIYRIGIGEIHLRLEQDLGWDENSFRRMIAKPEAEDFSGPHPFPEYSLWPIKERDDLSKGNYIAEYIYDGARCQIFLRERGVFIWSEAFEFLNHEILKYFPMLEKKEFQNPVFEAIFLHSGSEKLGASSHKLILTDLLEWKGQDLRNVPFHSRRENLQDWFKNVLQGSKIKSAKSEEVLVQTELEPFEIENLEGLLNRLPKGVTGISLKHKNGLYERAAKSESKDWILLKPGPKTLKVVLLYRNLSPNQIDSEFTFGIWKGQDLVPICKFKPAFSEKDKELVLRFSSENVLEKRGPFRSLRPKLTFEISYEGILESPRRKSGYALVRPEVICSRTDLSIHEADHLEELISSNSVSADRNQ</sequence>
<dbReference type="Proteomes" id="UP000231990">
    <property type="component" value="Unassembled WGS sequence"/>
</dbReference>
<proteinExistence type="predicted"/>
<dbReference type="SUPFAM" id="SSF50249">
    <property type="entry name" value="Nucleic acid-binding proteins"/>
    <property type="match status" value="1"/>
</dbReference>
<comment type="caution">
    <text evidence="4">The sequence shown here is derived from an EMBL/GenBank/DDBJ whole genome shotgun (WGS) entry which is preliminary data.</text>
</comment>
<evidence type="ECO:0000256" key="1">
    <source>
        <dbReference type="ARBA" id="ARBA00034003"/>
    </source>
</evidence>
<gene>
    <name evidence="3" type="ORF">CH360_01895</name>
    <name evidence="4" type="ORF">CH373_01895</name>
</gene>
<evidence type="ECO:0000313" key="4">
    <source>
        <dbReference type="EMBL" id="PJZ74813.1"/>
    </source>
</evidence>
<name>A0A2M9ZSB4_9LEPT</name>
<reference evidence="5 6" key="1">
    <citation type="submission" date="2017-07" db="EMBL/GenBank/DDBJ databases">
        <title>Leptospira spp. isolated from tropical soils.</title>
        <authorList>
            <person name="Thibeaux R."/>
            <person name="Iraola G."/>
            <person name="Ferres I."/>
            <person name="Bierque E."/>
            <person name="Girault D."/>
            <person name="Soupe-Gilbert M.-E."/>
            <person name="Picardeau M."/>
            <person name="Goarant C."/>
        </authorList>
    </citation>
    <scope>NUCLEOTIDE SEQUENCE [LARGE SCALE GENOMIC DNA]</scope>
    <source>
        <strain evidence="4 6">FH1-B-B1</strain>
        <strain evidence="3 5">FH1-B-C1</strain>
    </source>
</reference>
<dbReference type="AlphaFoldDB" id="A0A2M9ZSB4"/>
<dbReference type="EMBL" id="NPDZ01000001">
    <property type="protein sequence ID" value="PJZ74813.1"/>
    <property type="molecule type" value="Genomic_DNA"/>
</dbReference>
<comment type="catalytic activity">
    <reaction evidence="1">
        <text>ATP + (deoxyribonucleotide)n-3'-hydroxyl + 5'-phospho-(deoxyribonucleotide)m = (deoxyribonucleotide)n+m + AMP + diphosphate.</text>
        <dbReference type="EC" id="6.5.1.1"/>
    </reaction>
</comment>
<evidence type="ECO:0000313" key="5">
    <source>
        <dbReference type="Proteomes" id="UP000231962"/>
    </source>
</evidence>
<evidence type="ECO:0000259" key="2">
    <source>
        <dbReference type="PROSITE" id="PS50160"/>
    </source>
</evidence>
<dbReference type="Gene3D" id="2.40.50.140">
    <property type="entry name" value="Nucleic acid-binding proteins"/>
    <property type="match status" value="1"/>
</dbReference>
<dbReference type="GO" id="GO:0006281">
    <property type="term" value="P:DNA repair"/>
    <property type="evidence" value="ECO:0007669"/>
    <property type="project" value="InterPro"/>
</dbReference>
<feature type="domain" description="ATP-dependent DNA ligase family profile" evidence="2">
    <location>
        <begin position="303"/>
        <end position="402"/>
    </location>
</feature>
<organism evidence="4 6">
    <name type="scientific">Leptospira perolatii</name>
    <dbReference type="NCBI Taxonomy" id="2023191"/>
    <lineage>
        <taxon>Bacteria</taxon>
        <taxon>Pseudomonadati</taxon>
        <taxon>Spirochaetota</taxon>
        <taxon>Spirochaetia</taxon>
        <taxon>Leptospirales</taxon>
        <taxon>Leptospiraceae</taxon>
        <taxon>Leptospira</taxon>
    </lineage>
</organism>
<dbReference type="PROSITE" id="PS50160">
    <property type="entry name" value="DNA_LIGASE_A3"/>
    <property type="match status" value="1"/>
</dbReference>
<evidence type="ECO:0000313" key="3">
    <source>
        <dbReference type="EMBL" id="PJZ71279.1"/>
    </source>
</evidence>
<dbReference type="Proteomes" id="UP000231962">
    <property type="component" value="Unassembled WGS sequence"/>
</dbReference>
<dbReference type="GO" id="GO:0003910">
    <property type="term" value="F:DNA ligase (ATP) activity"/>
    <property type="evidence" value="ECO:0007669"/>
    <property type="project" value="UniProtKB-EC"/>
</dbReference>